<evidence type="ECO:0000259" key="5">
    <source>
        <dbReference type="PROSITE" id="PS50113"/>
    </source>
</evidence>
<dbReference type="CDD" id="cd00130">
    <property type="entry name" value="PAS"/>
    <property type="match status" value="1"/>
</dbReference>
<comment type="caution">
    <text evidence="7">The sequence shown here is derived from an EMBL/GenBank/DDBJ whole genome shotgun (WGS) entry which is preliminary data.</text>
</comment>
<dbReference type="SMART" id="SM00086">
    <property type="entry name" value="PAC"/>
    <property type="match status" value="1"/>
</dbReference>
<feature type="domain" description="PAS" evidence="4">
    <location>
        <begin position="162"/>
        <end position="211"/>
    </location>
</feature>
<gene>
    <name evidence="7" type="ORF">CY0110_24941</name>
</gene>
<evidence type="ECO:0000259" key="3">
    <source>
        <dbReference type="PROSITE" id="PS50110"/>
    </source>
</evidence>
<evidence type="ECO:0000256" key="2">
    <source>
        <dbReference type="SAM" id="Coils"/>
    </source>
</evidence>
<dbReference type="GO" id="GO:0000160">
    <property type="term" value="P:phosphorelay signal transduction system"/>
    <property type="evidence" value="ECO:0007669"/>
    <property type="project" value="InterPro"/>
</dbReference>
<accession>A3IMW4</accession>
<dbReference type="InterPro" id="IPR050469">
    <property type="entry name" value="Diguanylate_Cyclase"/>
</dbReference>
<sequence>MTLKNKKKADILIADHQVDSLKLLSKIIENQDYQVRQAIDGEMALIAVETEIPDLILLGTNLDKLNSYDLCRKFKEKEETANIPVIFLSDFDEIGGKVKALEVGAIDYIIKPYRQEELLAIIKNQINISLKIKRLQEKNNFLEPKLKLVEVSQKFHQQMPLESYFLYQAIAATNNGIIITDATTSDYPIIYVNPGFEVMTGYFFEEVKGKNCRFLQGSDHKQPQLEQIRHCLYHGENCHITLRNYRKDGSLFWNELSLSPIKDESDKIIYYVGVQTDVTDKKRANEEQQRYEASLQKMNRELHELNQKLYRLANMDGLTEVANRRCFDETLEQEWKRLTREKKPLSLILGDIDYFKRYNDEYGHLGGDDCLKKVAATIAQATLRPADLVARYGGEEFAVILPDTPYEGAKQVAQRILDSLHQLKMPHKASDVKPYVTMSLGVGTINPSLETKATCFVDQVDEALFKAKKQGRDRLKGVDKQTS</sequence>
<dbReference type="Gene3D" id="3.30.450.20">
    <property type="entry name" value="PAS domain"/>
    <property type="match status" value="1"/>
</dbReference>
<dbReference type="Gene3D" id="3.40.50.2300">
    <property type="match status" value="1"/>
</dbReference>
<dbReference type="GO" id="GO:0005886">
    <property type="term" value="C:plasma membrane"/>
    <property type="evidence" value="ECO:0007669"/>
    <property type="project" value="TreeGrafter"/>
</dbReference>
<dbReference type="Pfam" id="PF00990">
    <property type="entry name" value="GGDEF"/>
    <property type="match status" value="1"/>
</dbReference>
<dbReference type="PROSITE" id="PS50887">
    <property type="entry name" value="GGDEF"/>
    <property type="match status" value="1"/>
</dbReference>
<dbReference type="EMBL" id="AAXW01000008">
    <property type="protein sequence ID" value="EAZ92217.1"/>
    <property type="molecule type" value="Genomic_DNA"/>
</dbReference>
<evidence type="ECO:0000313" key="7">
    <source>
        <dbReference type="EMBL" id="EAZ92217.1"/>
    </source>
</evidence>
<dbReference type="SUPFAM" id="SSF55785">
    <property type="entry name" value="PYP-like sensor domain (PAS domain)"/>
    <property type="match status" value="1"/>
</dbReference>
<dbReference type="eggNOG" id="COG3706">
    <property type="taxonomic scope" value="Bacteria"/>
</dbReference>
<dbReference type="GO" id="GO:1902201">
    <property type="term" value="P:negative regulation of bacterial-type flagellum-dependent cell motility"/>
    <property type="evidence" value="ECO:0007669"/>
    <property type="project" value="TreeGrafter"/>
</dbReference>
<name>A3IMW4_9CHRO</name>
<keyword evidence="2" id="KW-0175">Coiled coil</keyword>
<dbReference type="Pfam" id="PF13426">
    <property type="entry name" value="PAS_9"/>
    <property type="match status" value="1"/>
</dbReference>
<dbReference type="NCBIfam" id="TIGR00254">
    <property type="entry name" value="GGDEF"/>
    <property type="match status" value="1"/>
</dbReference>
<dbReference type="InterPro" id="IPR001610">
    <property type="entry name" value="PAC"/>
</dbReference>
<evidence type="ECO:0000313" key="8">
    <source>
        <dbReference type="Proteomes" id="UP000003781"/>
    </source>
</evidence>
<evidence type="ECO:0000256" key="1">
    <source>
        <dbReference type="PROSITE-ProRule" id="PRU00169"/>
    </source>
</evidence>
<dbReference type="GO" id="GO:0052621">
    <property type="term" value="F:diguanylate cyclase activity"/>
    <property type="evidence" value="ECO:0007669"/>
    <property type="project" value="TreeGrafter"/>
</dbReference>
<dbReference type="SUPFAM" id="SSF52172">
    <property type="entry name" value="CheY-like"/>
    <property type="match status" value="1"/>
</dbReference>
<dbReference type="OrthoDB" id="9115at2"/>
<dbReference type="SMART" id="SM00267">
    <property type="entry name" value="GGDEF"/>
    <property type="match status" value="1"/>
</dbReference>
<evidence type="ECO:0000259" key="4">
    <source>
        <dbReference type="PROSITE" id="PS50112"/>
    </source>
</evidence>
<dbReference type="Proteomes" id="UP000003781">
    <property type="component" value="Unassembled WGS sequence"/>
</dbReference>
<dbReference type="SUPFAM" id="SSF55073">
    <property type="entry name" value="Nucleotide cyclase"/>
    <property type="match status" value="1"/>
</dbReference>
<reference evidence="7 8" key="1">
    <citation type="submission" date="2007-03" db="EMBL/GenBank/DDBJ databases">
        <authorList>
            <person name="Stal L."/>
            <person name="Ferriera S."/>
            <person name="Johnson J."/>
            <person name="Kravitz S."/>
            <person name="Beeson K."/>
            <person name="Sutton G."/>
            <person name="Rogers Y.-H."/>
            <person name="Friedman R."/>
            <person name="Frazier M."/>
            <person name="Venter J.C."/>
        </authorList>
    </citation>
    <scope>NUCLEOTIDE SEQUENCE [LARGE SCALE GENOMIC DNA]</scope>
    <source>
        <strain evidence="7 8">CCY0110</strain>
    </source>
</reference>
<evidence type="ECO:0000259" key="6">
    <source>
        <dbReference type="PROSITE" id="PS50887"/>
    </source>
</evidence>
<dbReference type="PROSITE" id="PS50112">
    <property type="entry name" value="PAS"/>
    <property type="match status" value="1"/>
</dbReference>
<dbReference type="FunFam" id="3.30.70.270:FF:000001">
    <property type="entry name" value="Diguanylate cyclase domain protein"/>
    <property type="match status" value="1"/>
</dbReference>
<proteinExistence type="predicted"/>
<dbReference type="SMART" id="SM00448">
    <property type="entry name" value="REC"/>
    <property type="match status" value="1"/>
</dbReference>
<comment type="caution">
    <text evidence="1">Lacks conserved residue(s) required for the propagation of feature annotation.</text>
</comment>
<dbReference type="InterPro" id="IPR043128">
    <property type="entry name" value="Rev_trsase/Diguanyl_cyclase"/>
</dbReference>
<dbReference type="Gene3D" id="3.30.70.270">
    <property type="match status" value="1"/>
</dbReference>
<keyword evidence="8" id="KW-1185">Reference proteome</keyword>
<dbReference type="AlphaFoldDB" id="A3IMW4"/>
<dbReference type="InterPro" id="IPR000160">
    <property type="entry name" value="GGDEF_dom"/>
</dbReference>
<organism evidence="7 8">
    <name type="scientific">Crocosphaera chwakensis CCY0110</name>
    <dbReference type="NCBI Taxonomy" id="391612"/>
    <lineage>
        <taxon>Bacteria</taxon>
        <taxon>Bacillati</taxon>
        <taxon>Cyanobacteriota</taxon>
        <taxon>Cyanophyceae</taxon>
        <taxon>Oscillatoriophycideae</taxon>
        <taxon>Chroococcales</taxon>
        <taxon>Aphanothecaceae</taxon>
        <taxon>Crocosphaera</taxon>
        <taxon>Crocosphaera chwakensis</taxon>
    </lineage>
</organism>
<dbReference type="InterPro" id="IPR000014">
    <property type="entry name" value="PAS"/>
</dbReference>
<dbReference type="Pfam" id="PF00072">
    <property type="entry name" value="Response_reg"/>
    <property type="match status" value="1"/>
</dbReference>
<dbReference type="InterPro" id="IPR011006">
    <property type="entry name" value="CheY-like_superfamily"/>
</dbReference>
<dbReference type="InterPro" id="IPR035965">
    <property type="entry name" value="PAS-like_dom_sf"/>
</dbReference>
<dbReference type="CDD" id="cd01949">
    <property type="entry name" value="GGDEF"/>
    <property type="match status" value="1"/>
</dbReference>
<feature type="domain" description="PAC" evidence="5">
    <location>
        <begin position="236"/>
        <end position="290"/>
    </location>
</feature>
<dbReference type="NCBIfam" id="TIGR00229">
    <property type="entry name" value="sensory_box"/>
    <property type="match status" value="1"/>
</dbReference>
<dbReference type="PANTHER" id="PTHR45138">
    <property type="entry name" value="REGULATORY COMPONENTS OF SENSORY TRANSDUCTION SYSTEM"/>
    <property type="match status" value="1"/>
</dbReference>
<dbReference type="InterPro" id="IPR029787">
    <property type="entry name" value="Nucleotide_cyclase"/>
</dbReference>
<feature type="coiled-coil region" evidence="2">
    <location>
        <begin position="281"/>
        <end position="315"/>
    </location>
</feature>
<dbReference type="PROSITE" id="PS50110">
    <property type="entry name" value="RESPONSE_REGULATORY"/>
    <property type="match status" value="1"/>
</dbReference>
<feature type="domain" description="GGDEF" evidence="6">
    <location>
        <begin position="343"/>
        <end position="480"/>
    </location>
</feature>
<dbReference type="GO" id="GO:0043709">
    <property type="term" value="P:cell adhesion involved in single-species biofilm formation"/>
    <property type="evidence" value="ECO:0007669"/>
    <property type="project" value="TreeGrafter"/>
</dbReference>
<dbReference type="InterPro" id="IPR000700">
    <property type="entry name" value="PAS-assoc_C"/>
</dbReference>
<dbReference type="RefSeq" id="WP_008274722.1">
    <property type="nucleotide sequence ID" value="NZ_AAXW01000008.1"/>
</dbReference>
<feature type="domain" description="Response regulatory" evidence="3">
    <location>
        <begin position="10"/>
        <end position="126"/>
    </location>
</feature>
<protein>
    <submittedName>
        <fullName evidence="7">Regulatory components of sensory transduction system</fullName>
    </submittedName>
</protein>
<dbReference type="InterPro" id="IPR001789">
    <property type="entry name" value="Sig_transdc_resp-reg_receiver"/>
</dbReference>
<dbReference type="PROSITE" id="PS50113">
    <property type="entry name" value="PAC"/>
    <property type="match status" value="1"/>
</dbReference>
<dbReference type="PANTHER" id="PTHR45138:SF9">
    <property type="entry name" value="DIGUANYLATE CYCLASE DGCM-RELATED"/>
    <property type="match status" value="1"/>
</dbReference>